<evidence type="ECO:0000313" key="1">
    <source>
        <dbReference type="EMBL" id="KAK5793780.1"/>
    </source>
</evidence>
<proteinExistence type="predicted"/>
<comment type="caution">
    <text evidence="1">The sequence shown here is derived from an EMBL/GenBank/DDBJ whole genome shotgun (WGS) entry which is preliminary data.</text>
</comment>
<name>A0ABR0NG20_GOSAR</name>
<evidence type="ECO:0000313" key="2">
    <source>
        <dbReference type="Proteomes" id="UP001358586"/>
    </source>
</evidence>
<organism evidence="1 2">
    <name type="scientific">Gossypium arboreum</name>
    <name type="common">Tree cotton</name>
    <name type="synonym">Gossypium nanking</name>
    <dbReference type="NCBI Taxonomy" id="29729"/>
    <lineage>
        <taxon>Eukaryota</taxon>
        <taxon>Viridiplantae</taxon>
        <taxon>Streptophyta</taxon>
        <taxon>Embryophyta</taxon>
        <taxon>Tracheophyta</taxon>
        <taxon>Spermatophyta</taxon>
        <taxon>Magnoliopsida</taxon>
        <taxon>eudicotyledons</taxon>
        <taxon>Gunneridae</taxon>
        <taxon>Pentapetalae</taxon>
        <taxon>rosids</taxon>
        <taxon>malvids</taxon>
        <taxon>Malvales</taxon>
        <taxon>Malvaceae</taxon>
        <taxon>Malvoideae</taxon>
        <taxon>Gossypium</taxon>
    </lineage>
</organism>
<protein>
    <submittedName>
        <fullName evidence="1">Uncharacterized protein</fullName>
    </submittedName>
</protein>
<reference evidence="1 2" key="1">
    <citation type="submission" date="2023-03" db="EMBL/GenBank/DDBJ databases">
        <title>WGS of Gossypium arboreum.</title>
        <authorList>
            <person name="Yu D."/>
        </authorList>
    </citation>
    <scope>NUCLEOTIDE SEQUENCE [LARGE SCALE GENOMIC DNA]</scope>
    <source>
        <tissue evidence="1">Leaf</tissue>
    </source>
</reference>
<dbReference type="EMBL" id="JARKNE010000010">
    <property type="protein sequence ID" value="KAK5793780.1"/>
    <property type="molecule type" value="Genomic_DNA"/>
</dbReference>
<dbReference type="Proteomes" id="UP001358586">
    <property type="component" value="Chromosome 10"/>
</dbReference>
<gene>
    <name evidence="1" type="ORF">PVK06_034938</name>
</gene>
<accession>A0ABR0NG20</accession>
<keyword evidence="2" id="KW-1185">Reference proteome</keyword>
<sequence>MSVILGPNGLNPNGFGFDPGLIPLSLHDVFTGQVCVMRCDRKVWIAIPYESEIDALQRDVQALHPNFQDMDWLLCSNNSLTIKVATVNLTPDFKVSKEMFEGIRDSRAHLMQYNDYMNVLGAFDATKCKAFSTTLKDSVKD</sequence>